<keyword evidence="1" id="KW-0175">Coiled coil</keyword>
<dbReference type="InterPro" id="IPR027417">
    <property type="entry name" value="P-loop_NTPase"/>
</dbReference>
<name>A0A9P9J0B6_9HYPO</name>
<dbReference type="OrthoDB" id="8954335at2759"/>
<reference evidence="2" key="1">
    <citation type="journal article" date="2021" name="Nat. Commun.">
        <title>Genetic determinants of endophytism in the Arabidopsis root mycobiome.</title>
        <authorList>
            <person name="Mesny F."/>
            <person name="Miyauchi S."/>
            <person name="Thiergart T."/>
            <person name="Pickel B."/>
            <person name="Atanasova L."/>
            <person name="Karlsson M."/>
            <person name="Huettel B."/>
            <person name="Barry K.W."/>
            <person name="Haridas S."/>
            <person name="Chen C."/>
            <person name="Bauer D."/>
            <person name="Andreopoulos W."/>
            <person name="Pangilinan J."/>
            <person name="LaButti K."/>
            <person name="Riley R."/>
            <person name="Lipzen A."/>
            <person name="Clum A."/>
            <person name="Drula E."/>
            <person name="Henrissat B."/>
            <person name="Kohler A."/>
            <person name="Grigoriev I.V."/>
            <person name="Martin F.M."/>
            <person name="Hacquard S."/>
        </authorList>
    </citation>
    <scope>NUCLEOTIDE SEQUENCE</scope>
    <source>
        <strain evidence="2">MPI-CAGE-AT-0021</strain>
    </source>
</reference>
<keyword evidence="3" id="KW-1185">Reference proteome</keyword>
<feature type="non-terminal residue" evidence="2">
    <location>
        <position position="274"/>
    </location>
</feature>
<dbReference type="Proteomes" id="UP000717696">
    <property type="component" value="Unassembled WGS sequence"/>
</dbReference>
<evidence type="ECO:0000313" key="2">
    <source>
        <dbReference type="EMBL" id="KAH7142857.1"/>
    </source>
</evidence>
<feature type="coiled-coil region" evidence="1">
    <location>
        <begin position="161"/>
        <end position="188"/>
    </location>
</feature>
<accession>A0A9P9J0B6</accession>
<protein>
    <submittedName>
        <fullName evidence="2">Uncharacterized protein</fullName>
    </submittedName>
</protein>
<evidence type="ECO:0000256" key="1">
    <source>
        <dbReference type="SAM" id="Coils"/>
    </source>
</evidence>
<dbReference type="Gene3D" id="3.40.50.300">
    <property type="entry name" value="P-loop containing nucleotide triphosphate hydrolases"/>
    <property type="match status" value="1"/>
</dbReference>
<gene>
    <name evidence="2" type="ORF">B0J13DRAFT_556110</name>
</gene>
<proteinExistence type="predicted"/>
<dbReference type="AlphaFoldDB" id="A0A9P9J0B6"/>
<dbReference type="EMBL" id="JAGMUU010000011">
    <property type="protein sequence ID" value="KAH7142857.1"/>
    <property type="molecule type" value="Genomic_DNA"/>
</dbReference>
<organism evidence="2 3">
    <name type="scientific">Dactylonectria estremocensis</name>
    <dbReference type="NCBI Taxonomy" id="1079267"/>
    <lineage>
        <taxon>Eukaryota</taxon>
        <taxon>Fungi</taxon>
        <taxon>Dikarya</taxon>
        <taxon>Ascomycota</taxon>
        <taxon>Pezizomycotina</taxon>
        <taxon>Sordariomycetes</taxon>
        <taxon>Hypocreomycetidae</taxon>
        <taxon>Hypocreales</taxon>
        <taxon>Nectriaceae</taxon>
        <taxon>Dactylonectria</taxon>
    </lineage>
</organism>
<comment type="caution">
    <text evidence="2">The sequence shown here is derived from an EMBL/GenBank/DDBJ whole genome shotgun (WGS) entry which is preliminary data.</text>
</comment>
<sequence>MDTPSFNDYHSTKPEGEVMAEMAEFLATQHASGIPVLGILHLQRITDVRMKKSSLMCLRLLGSLVGEAALQNTILVTTMWDKLAEDDQYVALRREQALINNFWASMVDKGSSMGRFDGTPNSAYSLVFRLVGKQRVILDMQKQILDDDMFVLETSAGSYLASQLEKEKEEYQREIADVESLLQRELRSQSQDRAMMRTLNSEKIRLAGEILQNANSIDYMKVRPGESIRERVQQAIKDAGVKARRNPVVALTTVLGLDLFVVQLEIGDWSEGGF</sequence>
<evidence type="ECO:0000313" key="3">
    <source>
        <dbReference type="Proteomes" id="UP000717696"/>
    </source>
</evidence>